<organism evidence="11 12">
    <name type="scientific">Xenorhabdus taiwanensis</name>
    <dbReference type="NCBI Taxonomy" id="3085177"/>
    <lineage>
        <taxon>Bacteria</taxon>
        <taxon>Pseudomonadati</taxon>
        <taxon>Pseudomonadota</taxon>
        <taxon>Gammaproteobacteria</taxon>
        <taxon>Enterobacterales</taxon>
        <taxon>Morganellaceae</taxon>
        <taxon>Xenorhabdus</taxon>
    </lineage>
</organism>
<keyword evidence="10" id="KW-0732">Signal</keyword>
<evidence type="ECO:0000256" key="7">
    <source>
        <dbReference type="ARBA" id="ARBA00022833"/>
    </source>
</evidence>
<evidence type="ECO:0000256" key="1">
    <source>
        <dbReference type="ARBA" id="ARBA00001946"/>
    </source>
</evidence>
<keyword evidence="7" id="KW-0862">Zinc</keyword>
<dbReference type="SUPFAM" id="SSF53649">
    <property type="entry name" value="Alkaline phosphatase-like"/>
    <property type="match status" value="1"/>
</dbReference>
<evidence type="ECO:0000256" key="5">
    <source>
        <dbReference type="ARBA" id="ARBA00022723"/>
    </source>
</evidence>
<keyword evidence="4" id="KW-0597">Phosphoprotein</keyword>
<evidence type="ECO:0000256" key="6">
    <source>
        <dbReference type="ARBA" id="ARBA00022801"/>
    </source>
</evidence>
<keyword evidence="8" id="KW-0460">Magnesium</keyword>
<evidence type="ECO:0000256" key="8">
    <source>
        <dbReference type="ARBA" id="ARBA00022842"/>
    </source>
</evidence>
<comment type="cofactor">
    <cofactor evidence="1">
        <name>Mg(2+)</name>
        <dbReference type="ChEBI" id="CHEBI:18420"/>
    </cofactor>
</comment>
<keyword evidence="12" id="KW-1185">Reference proteome</keyword>
<protein>
    <submittedName>
        <fullName evidence="11">Alkaline phosphatase</fullName>
    </submittedName>
</protein>
<dbReference type="InterPro" id="IPR001952">
    <property type="entry name" value="Alkaline_phosphatase"/>
</dbReference>
<name>A0ABM8JTA1_9GAMM</name>
<dbReference type="CDD" id="cd16012">
    <property type="entry name" value="ALP"/>
    <property type="match status" value="1"/>
</dbReference>
<comment type="cofactor">
    <cofactor evidence="2">
        <name>Zn(2+)</name>
        <dbReference type="ChEBI" id="CHEBI:29105"/>
    </cofactor>
</comment>
<dbReference type="InterPro" id="IPR017850">
    <property type="entry name" value="Alkaline_phosphatase_core_sf"/>
</dbReference>
<evidence type="ECO:0000313" key="12">
    <source>
        <dbReference type="Proteomes" id="UP001529514"/>
    </source>
</evidence>
<evidence type="ECO:0000256" key="9">
    <source>
        <dbReference type="RuleBase" id="RU003946"/>
    </source>
</evidence>
<dbReference type="PROSITE" id="PS00123">
    <property type="entry name" value="ALKALINE_PHOSPHATASE"/>
    <property type="match status" value="1"/>
</dbReference>
<dbReference type="Pfam" id="PF00245">
    <property type="entry name" value="Alk_phosphatase"/>
    <property type="match status" value="1"/>
</dbReference>
<dbReference type="Proteomes" id="UP001529514">
    <property type="component" value="Chromosome"/>
</dbReference>
<dbReference type="RefSeq" id="WP_374052797.1">
    <property type="nucleotide sequence ID" value="NZ_AP028978.1"/>
</dbReference>
<evidence type="ECO:0000256" key="3">
    <source>
        <dbReference type="ARBA" id="ARBA00005984"/>
    </source>
</evidence>
<dbReference type="PANTHER" id="PTHR11596">
    <property type="entry name" value="ALKALINE PHOSPHATASE"/>
    <property type="match status" value="1"/>
</dbReference>
<evidence type="ECO:0000256" key="4">
    <source>
        <dbReference type="ARBA" id="ARBA00022553"/>
    </source>
</evidence>
<dbReference type="InterPro" id="IPR018299">
    <property type="entry name" value="Alkaline_phosphatase_AS"/>
</dbReference>
<keyword evidence="6" id="KW-0378">Hydrolase</keyword>
<reference evidence="11 12" key="1">
    <citation type="submission" date="2023-10" db="EMBL/GenBank/DDBJ databases">
        <title>Xenorhabdus taiwanensis sp. nov., a symbiotic bacterium associated with the entomopathogenic nematode Steinernema taiwanensis.</title>
        <authorList>
            <person name="Tseng C.T."/>
            <person name="Shu H.Y."/>
            <person name="Chen M.H."/>
            <person name="Fang Y.J."/>
            <person name="Wu T.L."/>
            <person name="Lin Y.C."/>
            <person name="Huang C.J."/>
        </authorList>
    </citation>
    <scope>NUCLEOTIDE SEQUENCE [LARGE SCALE GENOMIC DNA]</scope>
    <source>
        <strain evidence="11 12">TCT-1</strain>
    </source>
</reference>
<dbReference type="PANTHER" id="PTHR11596:SF5">
    <property type="entry name" value="ALKALINE PHOSPHATASE"/>
    <property type="match status" value="1"/>
</dbReference>
<dbReference type="NCBIfam" id="NF007810">
    <property type="entry name" value="PRK10518.1"/>
    <property type="match status" value="1"/>
</dbReference>
<dbReference type="Gene3D" id="3.40.720.10">
    <property type="entry name" value="Alkaline Phosphatase, subunit A"/>
    <property type="match status" value="1"/>
</dbReference>
<feature type="chain" id="PRO_5046018569" evidence="10">
    <location>
        <begin position="28"/>
        <end position="481"/>
    </location>
</feature>
<sequence>MLYNYAKNLIQFFSVFLILGTSLSSWAMTDSDKNGSELEENVIKIGITEFGGARRLMQDQTEALRTALNNTKAQNVILFIGDGMGDSEITLARNYAKGARGRFKGIDALPFTGQYTHYSLDKDTKKINYVSDSASSATSWATGIKTYNGALSIDVFGKPHQTLLELAKKNGKATGNVTTAEVQDATPAALYAHVTRRECYGPIETSEICPDGALEKGGSKGSITEQLLATRADVTLGGGIDIFSQRSVTGINTGKTLKQQALGQGYQWVTDVASLNMVKSVNQDSPLLGLFNEEVLHEMWEGPKAIYHGNINEAPVKCKLNSKRSPQQPTLVQMTEKAIELLKTNKNGFFLQVESALIDDYEHSANPCAQIGEVVALDEAVQVGLKFAKQHGNTLVIVAADHGHSSQIIEPDVKAPGLTRSLITKDEAVITVSYGNSETTSQKHTGTQLRVAAYGPHAANIVGLTDQTDLFFTIRDAMGLK</sequence>
<gene>
    <name evidence="11" type="primary">phoA_2</name>
    <name evidence="11" type="ORF">TCT1_08450</name>
</gene>
<dbReference type="SMART" id="SM00098">
    <property type="entry name" value="alkPPc"/>
    <property type="match status" value="1"/>
</dbReference>
<dbReference type="EMBL" id="AP028978">
    <property type="protein sequence ID" value="BET95924.1"/>
    <property type="molecule type" value="Genomic_DNA"/>
</dbReference>
<dbReference type="PRINTS" id="PR00113">
    <property type="entry name" value="ALKPHPHTASE"/>
</dbReference>
<comment type="similarity">
    <text evidence="3 9">Belongs to the alkaline phosphatase family.</text>
</comment>
<evidence type="ECO:0000256" key="2">
    <source>
        <dbReference type="ARBA" id="ARBA00001947"/>
    </source>
</evidence>
<evidence type="ECO:0000313" key="11">
    <source>
        <dbReference type="EMBL" id="BET95924.1"/>
    </source>
</evidence>
<evidence type="ECO:0000256" key="10">
    <source>
        <dbReference type="SAM" id="SignalP"/>
    </source>
</evidence>
<keyword evidence="5" id="KW-0479">Metal-binding</keyword>
<feature type="signal peptide" evidence="10">
    <location>
        <begin position="1"/>
        <end position="27"/>
    </location>
</feature>
<proteinExistence type="inferred from homology"/>
<accession>A0ABM8JTA1</accession>